<comment type="caution">
    <text evidence="1">The sequence shown here is derived from an EMBL/GenBank/DDBJ whole genome shotgun (WGS) entry which is preliminary data.</text>
</comment>
<protein>
    <submittedName>
        <fullName evidence="1">Uncharacterized protein</fullName>
    </submittedName>
</protein>
<proteinExistence type="predicted"/>
<evidence type="ECO:0000313" key="1">
    <source>
        <dbReference type="EMBL" id="KKL79118.1"/>
    </source>
</evidence>
<feature type="non-terminal residue" evidence="1">
    <location>
        <position position="42"/>
    </location>
</feature>
<accession>A0A0F9EYD2</accession>
<gene>
    <name evidence="1" type="ORF">LCGC14_2018100</name>
</gene>
<dbReference type="EMBL" id="LAZR01023263">
    <property type="protein sequence ID" value="KKL79118.1"/>
    <property type="molecule type" value="Genomic_DNA"/>
</dbReference>
<reference evidence="1" key="1">
    <citation type="journal article" date="2015" name="Nature">
        <title>Complex archaea that bridge the gap between prokaryotes and eukaryotes.</title>
        <authorList>
            <person name="Spang A."/>
            <person name="Saw J.H."/>
            <person name="Jorgensen S.L."/>
            <person name="Zaremba-Niedzwiedzka K."/>
            <person name="Martijn J."/>
            <person name="Lind A.E."/>
            <person name="van Eijk R."/>
            <person name="Schleper C."/>
            <person name="Guy L."/>
            <person name="Ettema T.J."/>
        </authorList>
    </citation>
    <scope>NUCLEOTIDE SEQUENCE</scope>
</reference>
<dbReference type="AlphaFoldDB" id="A0A0F9EYD2"/>
<sequence>MGRNKRKEKQRRSKVHAEQMHMLELSCDPNIVPLALRIQLLH</sequence>
<name>A0A0F9EYD2_9ZZZZ</name>
<organism evidence="1">
    <name type="scientific">marine sediment metagenome</name>
    <dbReference type="NCBI Taxonomy" id="412755"/>
    <lineage>
        <taxon>unclassified sequences</taxon>
        <taxon>metagenomes</taxon>
        <taxon>ecological metagenomes</taxon>
    </lineage>
</organism>